<feature type="signal peptide" evidence="6">
    <location>
        <begin position="1"/>
        <end position="20"/>
    </location>
</feature>
<dbReference type="SUPFAM" id="SSF48452">
    <property type="entry name" value="TPR-like"/>
    <property type="match status" value="1"/>
</dbReference>
<feature type="domain" description="RagB/SusD" evidence="7">
    <location>
        <begin position="321"/>
        <end position="643"/>
    </location>
</feature>
<name>A0ABR7YD38_9SPHI</name>
<dbReference type="EMBL" id="JACOIJ010000009">
    <property type="protein sequence ID" value="MBD1429225.1"/>
    <property type="molecule type" value="Genomic_DNA"/>
</dbReference>
<organism evidence="8 9">
    <name type="scientific">Sphingobacterium litopenaei</name>
    <dbReference type="NCBI Taxonomy" id="2763500"/>
    <lineage>
        <taxon>Bacteria</taxon>
        <taxon>Pseudomonadati</taxon>
        <taxon>Bacteroidota</taxon>
        <taxon>Sphingobacteriia</taxon>
        <taxon>Sphingobacteriales</taxon>
        <taxon>Sphingobacteriaceae</taxon>
        <taxon>Sphingobacterium</taxon>
    </lineage>
</organism>
<evidence type="ECO:0000256" key="4">
    <source>
        <dbReference type="ARBA" id="ARBA00023136"/>
    </source>
</evidence>
<comment type="caution">
    <text evidence="8">The sequence shown here is derived from an EMBL/GenBank/DDBJ whole genome shotgun (WGS) entry which is preliminary data.</text>
</comment>
<keyword evidence="9" id="KW-1185">Reference proteome</keyword>
<keyword evidence="5" id="KW-0998">Cell outer membrane</keyword>
<evidence type="ECO:0000313" key="9">
    <source>
        <dbReference type="Proteomes" id="UP000651271"/>
    </source>
</evidence>
<keyword evidence="3 6" id="KW-0732">Signal</keyword>
<proteinExistence type="inferred from homology"/>
<dbReference type="RefSeq" id="WP_190301821.1">
    <property type="nucleotide sequence ID" value="NZ_JACOIJ010000009.1"/>
</dbReference>
<dbReference type="InterPro" id="IPR012944">
    <property type="entry name" value="SusD_RagB_dom"/>
</dbReference>
<feature type="chain" id="PRO_5047051205" evidence="6">
    <location>
        <begin position="21"/>
        <end position="654"/>
    </location>
</feature>
<evidence type="ECO:0000259" key="7">
    <source>
        <dbReference type="Pfam" id="PF07980"/>
    </source>
</evidence>
<dbReference type="Pfam" id="PF07980">
    <property type="entry name" value="SusD_RagB"/>
    <property type="match status" value="1"/>
</dbReference>
<keyword evidence="4" id="KW-0472">Membrane</keyword>
<evidence type="ECO:0000256" key="3">
    <source>
        <dbReference type="ARBA" id="ARBA00022729"/>
    </source>
</evidence>
<sequence length="654" mass="73224">MKTIYISVLLALLSFSSCNKFLDREPLGEISTNTYLRTDNDLAAYAIGLYNILPSHGPGSYGLGIFAVDNGTDNQAATSPNTLFIPGQTRVPNTGGDWDFSSIRSVNYFINTVEPRMENSQISGNQSHVKHYLGEVYFLRAFIYFNKLVSLGDFPILTQEVGQDYASVLEFSKRRPRNEVARFILADLDRAFSLMLPVAPAQNRLSRNVAALFKSRVALFEGTWEKYHKGTSRVPRGPGWPGAGAPYLNDFQINIDQEINFFLTQAKEAAKVVAESHSLAANYPAMFNSNTLNGNPEVLLWRGYNVSTDVSVFHYVVGYIQRNGGGNSGFTKSMIEAHLMANGLPIYAANSGYQGDNTYEHVFQGRDPRLGYNVLKTGDLLADDPSFNEWAVNGKGYFYRPPIVIGQQENRSTTGYSVKKGHTADAAQAPTKPSTIASVVFRAAEAYLNYIEADYELTGLLDQSSIKYWKALRTRSGLNTDIDNTIQHTDLSKESDWAKFSAGNLISPTLYNIRRERRIEFAAEAFRWNDLKRWRALDQVVDYHIEGFNLWDENYKLYTNPSHGIAPIALIENGATNSNVSSRLESKYIRPYRANSGNLAYKGYSWNQHKYLNPIATTHFRLTTIQIGSRDYSTSVIYQNPGWTTVANSLADGD</sequence>
<dbReference type="Proteomes" id="UP000651271">
    <property type="component" value="Unassembled WGS sequence"/>
</dbReference>
<dbReference type="Gene3D" id="1.25.40.390">
    <property type="match status" value="1"/>
</dbReference>
<evidence type="ECO:0000256" key="2">
    <source>
        <dbReference type="ARBA" id="ARBA00006275"/>
    </source>
</evidence>
<evidence type="ECO:0000313" key="8">
    <source>
        <dbReference type="EMBL" id="MBD1429225.1"/>
    </source>
</evidence>
<reference evidence="8 9" key="1">
    <citation type="submission" date="2020-08" db="EMBL/GenBank/DDBJ databases">
        <title>Sphingobacterium sp. DN04309 isolated from aquaculture water.</title>
        <authorList>
            <person name="Zhang M."/>
        </authorList>
    </citation>
    <scope>NUCLEOTIDE SEQUENCE [LARGE SCALE GENOMIC DNA]</scope>
    <source>
        <strain evidence="8 9">DN04309</strain>
    </source>
</reference>
<accession>A0ABR7YD38</accession>
<dbReference type="InterPro" id="IPR011990">
    <property type="entry name" value="TPR-like_helical_dom_sf"/>
</dbReference>
<comment type="subcellular location">
    <subcellularLocation>
        <location evidence="1">Cell outer membrane</location>
    </subcellularLocation>
</comment>
<protein>
    <submittedName>
        <fullName evidence="8">RagB/SusD family nutrient uptake outer membrane protein</fullName>
    </submittedName>
</protein>
<evidence type="ECO:0000256" key="6">
    <source>
        <dbReference type="SAM" id="SignalP"/>
    </source>
</evidence>
<gene>
    <name evidence="8" type="ORF">H8B04_06540</name>
</gene>
<evidence type="ECO:0000256" key="1">
    <source>
        <dbReference type="ARBA" id="ARBA00004442"/>
    </source>
</evidence>
<dbReference type="PROSITE" id="PS51257">
    <property type="entry name" value="PROKAR_LIPOPROTEIN"/>
    <property type="match status" value="1"/>
</dbReference>
<comment type="similarity">
    <text evidence="2">Belongs to the SusD family.</text>
</comment>
<evidence type="ECO:0000256" key="5">
    <source>
        <dbReference type="ARBA" id="ARBA00023237"/>
    </source>
</evidence>